<keyword evidence="2" id="KW-1133">Transmembrane helix</keyword>
<dbReference type="EMBL" id="BMOS01000067">
    <property type="protein sequence ID" value="GGN67629.1"/>
    <property type="molecule type" value="Genomic_DNA"/>
</dbReference>
<keyword evidence="2" id="KW-0472">Membrane</keyword>
<dbReference type="RefSeq" id="WP_229782815.1">
    <property type="nucleotide sequence ID" value="NZ_BMOS01000067.1"/>
</dbReference>
<keyword evidence="4" id="KW-1185">Reference proteome</keyword>
<evidence type="ECO:0000256" key="1">
    <source>
        <dbReference type="SAM" id="Coils"/>
    </source>
</evidence>
<reference evidence="3" key="2">
    <citation type="submission" date="2020-09" db="EMBL/GenBank/DDBJ databases">
        <authorList>
            <person name="Sun Q."/>
            <person name="Ohkuma M."/>
        </authorList>
    </citation>
    <scope>NUCLEOTIDE SEQUENCE</scope>
    <source>
        <strain evidence="3">JCM 17251</strain>
    </source>
</reference>
<feature type="transmembrane region" description="Helical" evidence="2">
    <location>
        <begin position="76"/>
        <end position="98"/>
    </location>
</feature>
<evidence type="ECO:0000313" key="3">
    <source>
        <dbReference type="EMBL" id="GGN67629.1"/>
    </source>
</evidence>
<keyword evidence="1" id="KW-0175">Coiled coil</keyword>
<organism evidence="3 4">
    <name type="scientific">Oceanobacillus indicireducens</name>
    <dbReference type="NCBI Taxonomy" id="1004261"/>
    <lineage>
        <taxon>Bacteria</taxon>
        <taxon>Bacillati</taxon>
        <taxon>Bacillota</taxon>
        <taxon>Bacilli</taxon>
        <taxon>Bacillales</taxon>
        <taxon>Bacillaceae</taxon>
        <taxon>Oceanobacillus</taxon>
    </lineage>
</organism>
<comment type="caution">
    <text evidence="3">The sequence shown here is derived from an EMBL/GenBank/DDBJ whole genome shotgun (WGS) entry which is preliminary data.</text>
</comment>
<gene>
    <name evidence="3" type="ORF">GCM10007971_38630</name>
</gene>
<protein>
    <recommendedName>
        <fullName evidence="5">Protein xhlA</fullName>
    </recommendedName>
</protein>
<accession>A0A917Y5M9</accession>
<sequence length="101" mass="11340">MDEKDVTNMDVWRESIQQDINSLKSDHKQLANEQASMKNDISSLQINDKLQDQEIRTIKDTIKEIKDDTGWIRRKITGAIITATITAVVAGVIGIAIANIF</sequence>
<dbReference type="SUPFAM" id="SSF58100">
    <property type="entry name" value="Bacterial hemolysins"/>
    <property type="match status" value="1"/>
</dbReference>
<evidence type="ECO:0008006" key="5">
    <source>
        <dbReference type="Google" id="ProtNLM"/>
    </source>
</evidence>
<feature type="coiled-coil region" evidence="1">
    <location>
        <begin position="13"/>
        <end position="47"/>
    </location>
</feature>
<dbReference type="AlphaFoldDB" id="A0A917Y5M9"/>
<keyword evidence="2" id="KW-0812">Transmembrane</keyword>
<evidence type="ECO:0000313" key="4">
    <source>
        <dbReference type="Proteomes" id="UP000624041"/>
    </source>
</evidence>
<name>A0A917Y5M9_9BACI</name>
<proteinExistence type="predicted"/>
<reference evidence="3" key="1">
    <citation type="journal article" date="2014" name="Int. J. Syst. Evol. Microbiol.">
        <title>Complete genome sequence of Corynebacterium casei LMG S-19264T (=DSM 44701T), isolated from a smear-ripened cheese.</title>
        <authorList>
            <consortium name="US DOE Joint Genome Institute (JGI-PGF)"/>
            <person name="Walter F."/>
            <person name="Albersmeier A."/>
            <person name="Kalinowski J."/>
            <person name="Ruckert C."/>
        </authorList>
    </citation>
    <scope>NUCLEOTIDE SEQUENCE</scope>
    <source>
        <strain evidence="3">JCM 17251</strain>
    </source>
</reference>
<dbReference type="Proteomes" id="UP000624041">
    <property type="component" value="Unassembled WGS sequence"/>
</dbReference>
<evidence type="ECO:0000256" key="2">
    <source>
        <dbReference type="SAM" id="Phobius"/>
    </source>
</evidence>